<feature type="region of interest" description="Disordered" evidence="4">
    <location>
        <begin position="226"/>
        <end position="247"/>
    </location>
</feature>
<dbReference type="GO" id="GO:0051015">
    <property type="term" value="F:actin filament binding"/>
    <property type="evidence" value="ECO:0007669"/>
    <property type="project" value="TreeGrafter"/>
</dbReference>
<evidence type="ECO:0000313" key="7">
    <source>
        <dbReference type="Proteomes" id="UP001229421"/>
    </source>
</evidence>
<feature type="domain" description="NAB" evidence="5">
    <location>
        <begin position="13"/>
        <end position="93"/>
    </location>
</feature>
<feature type="compositionally biased region" description="Basic and acidic residues" evidence="4">
    <location>
        <begin position="1389"/>
        <end position="1402"/>
    </location>
</feature>
<feature type="coiled-coil region" evidence="3">
    <location>
        <begin position="721"/>
        <end position="801"/>
    </location>
</feature>
<dbReference type="Pfam" id="PF07765">
    <property type="entry name" value="KIP1"/>
    <property type="match status" value="1"/>
</dbReference>
<sequence length="1639" mass="187968">MASMSKADSRRMYSWWWNSHISPKNSKWLQENLTDVDIKVKAMIKLIEEDADSFARRAEMYYKKRPELMKLVEELYRAYRALAERYDHATGALRQAHKTMTEVFPNQVPAGCDDSAPNSPFDTDPQTPDSRTTTPCFDTDDLHKDGSTGTARKALNFSDSEDVNSNKNGTHDRNLSRFESVDVNDNEIMLLKEALAKLEDEKEAGLKQYLESLDKLSKLESEILKSQEESKELTDRASKAEAESQELKDMLQKLEAEKEESLDLYHQAQKKIEEINEQNLKEEISRLKDERDAAYDQYKQSLNLISDLEKKLLEAEKEIETLKLAIAKLTEEKEAQTILYQKCMETIASLELRLVCAQEETERLKTEIDNGVLLLKGAEEQRLMLEKSNTSLHMELESMGVKIESQNQEITEKQKELGRLWTCIQEERIRFVEAETAFQTLQQLHAQSQEELRSMAGELQNRAQILREIETRNEVLEGEIQKQLEENKSLNVLNLSSSISLKEMQTEISSLKEVNGKLAEEVDLRVDQRNALQQEIYCLKEELNDMNKKHGSILEQVAYIGLNPESFGSSVKELQDENSNLKKAWQTEKAAKEALLEKLEIMGQLLERNVVLENSLSDLGAELEGVRGKLKSLEDSYQSLSEEKSNIAVEKANLLGQLQVTTDNLSQVSEKNTVLENSLFDAHVKLEILKQKSKSFEDSCQLLADEKSALISEKGTLLSQMEITERTLQDLKMKYTDLEEKYSIMEKERESTLQQVEELNVSLALQNQEHVTFAQKNSKQLQAMRSQIQLLQEENQNKSKEFGEELDRSFGSEMKIFILLKCVKDLEENSLSLFNDCHKLQEALKFSESLIHVLKQEKTENQIKIKSLSDQNNRLKNGVHQLLKFAGLSLHLGSENGQEQTCFDSLQKTFEGTNYALIQNEEKNMKLVVEVSILVTLLRQLKTELVNLETEKGVIQQDLCVQADKILELQNEARKISEVNEGLRCKVIEGESNESGLRTQLENIQCELSTIQEAFRTLKMENSVVLEEKESLLKDNFHVKNKIKASEEVNEIILTDVLSQSIFSQTLKTYIDEKHEEMSMVEKKLEEVGKENIDLKNTLEKSEHELKTVISVRDQLNLDLVNISNLLQVKEKEHQGAVQHITILENDKKELSEILADLQRENNETKLTNDKHGKRILQLLQDNDHLSKENQILEVKVQHLTENLEKTEETAQFLETEGSLVYGDLQTSNIYQVLLEEKIHELTEACLSLQEDNNSKNVNNELLQEKNNILEYENGDLKARLAAYGPALESLKDSIISLEDHVCIRTKVPESDNEDAKGGESETMERDAFIELQDLQSKVKVIEMAVVEMQMRSVQQKLDSDAKLESTMRQIEELSSQKHPRKPNGQQKSRSEISEADPKDIMLDEASECSSYGVSKRRTTEGEIWETTNDFKTMYKHNPTASDASLDNIMEKLEVSRRFKEPRDDENKRKVLERLNSDVLKLTNLQITIEDLKRKVEITLRSRRGKGMIECETLKGQLMEAESAIQKLYELNGKFVKQIEGIDEDGETESMRRRKVSEQARRVSEKIGRLQLEIQKIQFVLLKLDENEAAGKMRYLDSNKRVLLKDYLYGGGRTKATVSSSRRKKGHFCACVEPSTKGD</sequence>
<reference evidence="6" key="1">
    <citation type="journal article" date="2023" name="bioRxiv">
        <title>Improved chromosome-level genome assembly for marigold (Tagetes erecta).</title>
        <authorList>
            <person name="Jiang F."/>
            <person name="Yuan L."/>
            <person name="Wang S."/>
            <person name="Wang H."/>
            <person name="Xu D."/>
            <person name="Wang A."/>
            <person name="Fan W."/>
        </authorList>
    </citation>
    <scope>NUCLEOTIDE SEQUENCE</scope>
    <source>
        <strain evidence="6">WSJ</strain>
        <tissue evidence="6">Leaf</tissue>
    </source>
</reference>
<dbReference type="GO" id="GO:0005886">
    <property type="term" value="C:plasma membrane"/>
    <property type="evidence" value="ECO:0007669"/>
    <property type="project" value="TreeGrafter"/>
</dbReference>
<dbReference type="EMBL" id="JAUHHV010000004">
    <property type="protein sequence ID" value="KAK1428323.1"/>
    <property type="molecule type" value="Genomic_DNA"/>
</dbReference>
<evidence type="ECO:0000256" key="3">
    <source>
        <dbReference type="SAM" id="Coils"/>
    </source>
</evidence>
<proteinExistence type="inferred from homology"/>
<protein>
    <recommendedName>
        <fullName evidence="5">NAB domain-containing protein</fullName>
    </recommendedName>
</protein>
<dbReference type="PROSITE" id="PS51774">
    <property type="entry name" value="NAB"/>
    <property type="match status" value="1"/>
</dbReference>
<dbReference type="PANTHER" id="PTHR32258">
    <property type="entry name" value="PROTEIN NETWORKED 4A"/>
    <property type="match status" value="1"/>
</dbReference>
<evidence type="ECO:0000256" key="4">
    <source>
        <dbReference type="SAM" id="MobiDB-lite"/>
    </source>
</evidence>
<dbReference type="InterPro" id="IPR011684">
    <property type="entry name" value="NAB"/>
</dbReference>
<accession>A0AAD8KSP1</accession>
<gene>
    <name evidence="6" type="ORF">QVD17_17156</name>
</gene>
<feature type="coiled-coil region" evidence="3">
    <location>
        <begin position="1071"/>
        <end position="1217"/>
    </location>
</feature>
<evidence type="ECO:0000259" key="5">
    <source>
        <dbReference type="PROSITE" id="PS51774"/>
    </source>
</evidence>
<feature type="region of interest" description="Disordered" evidence="4">
    <location>
        <begin position="1371"/>
        <end position="1419"/>
    </location>
</feature>
<dbReference type="Proteomes" id="UP001229421">
    <property type="component" value="Unassembled WGS sequence"/>
</dbReference>
<organism evidence="6 7">
    <name type="scientific">Tagetes erecta</name>
    <name type="common">African marigold</name>
    <dbReference type="NCBI Taxonomy" id="13708"/>
    <lineage>
        <taxon>Eukaryota</taxon>
        <taxon>Viridiplantae</taxon>
        <taxon>Streptophyta</taxon>
        <taxon>Embryophyta</taxon>
        <taxon>Tracheophyta</taxon>
        <taxon>Spermatophyta</taxon>
        <taxon>Magnoliopsida</taxon>
        <taxon>eudicotyledons</taxon>
        <taxon>Gunneridae</taxon>
        <taxon>Pentapetalae</taxon>
        <taxon>asterids</taxon>
        <taxon>campanulids</taxon>
        <taxon>Asterales</taxon>
        <taxon>Asteraceae</taxon>
        <taxon>Asteroideae</taxon>
        <taxon>Heliantheae alliance</taxon>
        <taxon>Tageteae</taxon>
        <taxon>Tagetes</taxon>
    </lineage>
</organism>
<feature type="coiled-coil region" evidence="3">
    <location>
        <begin position="931"/>
        <end position="1021"/>
    </location>
</feature>
<name>A0AAD8KSP1_TARER</name>
<feature type="region of interest" description="Disordered" evidence="4">
    <location>
        <begin position="105"/>
        <end position="173"/>
    </location>
</feature>
<feature type="coiled-coil region" evidence="3">
    <location>
        <begin position="582"/>
        <end position="650"/>
    </location>
</feature>
<evidence type="ECO:0000313" key="6">
    <source>
        <dbReference type="EMBL" id="KAK1428323.1"/>
    </source>
</evidence>
<dbReference type="InterPro" id="IPR051861">
    <property type="entry name" value="NET_actin-binding_domain"/>
</dbReference>
<keyword evidence="1 3" id="KW-0175">Coiled coil</keyword>
<comment type="caution">
    <text evidence="6">The sequence shown here is derived from an EMBL/GenBank/DDBJ whole genome shotgun (WGS) entry which is preliminary data.</text>
</comment>
<evidence type="ECO:0000256" key="1">
    <source>
        <dbReference type="ARBA" id="ARBA00023054"/>
    </source>
</evidence>
<feature type="coiled-coil region" evidence="3">
    <location>
        <begin position="1482"/>
        <end position="1531"/>
    </location>
</feature>
<feature type="compositionally biased region" description="Polar residues" evidence="4">
    <location>
        <begin position="116"/>
        <end position="136"/>
    </location>
</feature>
<feature type="coiled-coil region" evidence="3">
    <location>
        <begin position="466"/>
        <end position="549"/>
    </location>
</feature>
<comment type="similarity">
    <text evidence="2">Belongs to the NET family.</text>
</comment>
<keyword evidence="7" id="KW-1185">Reference proteome</keyword>
<dbReference type="PANTHER" id="PTHR32258:SF32">
    <property type="entry name" value="PROTEIN NETWORKED 1D"/>
    <property type="match status" value="1"/>
</dbReference>
<evidence type="ECO:0000256" key="2">
    <source>
        <dbReference type="ARBA" id="ARBA00038006"/>
    </source>
</evidence>